<reference evidence="4 5" key="1">
    <citation type="submission" date="2020-09" db="EMBL/GenBank/DDBJ databases">
        <title>Pedobacter sp. SW-16 isolated from soil near Yeocheon.</title>
        <authorList>
            <person name="Im H.S."/>
            <person name="Joung Y."/>
            <person name="Lee S.-S."/>
        </authorList>
    </citation>
    <scope>NUCLEOTIDE SEQUENCE [LARGE SCALE GENOMIC DNA]</scope>
    <source>
        <strain evidence="4 5">SW-16</strain>
    </source>
</reference>
<dbReference type="PROSITE" id="PS00636">
    <property type="entry name" value="DNAJ_1"/>
    <property type="match status" value="1"/>
</dbReference>
<dbReference type="InterPro" id="IPR008971">
    <property type="entry name" value="HSP40/DnaJ_pept-bd"/>
</dbReference>
<dbReference type="Gene3D" id="2.60.260.20">
    <property type="entry name" value="Urease metallochaperone UreE, N-terminal domain"/>
    <property type="match status" value="2"/>
</dbReference>
<dbReference type="SUPFAM" id="SSF49493">
    <property type="entry name" value="HSP40/DnaJ peptide-binding domain"/>
    <property type="match status" value="2"/>
</dbReference>
<feature type="domain" description="J" evidence="3">
    <location>
        <begin position="5"/>
        <end position="70"/>
    </location>
</feature>
<feature type="region of interest" description="Disordered" evidence="2">
    <location>
        <begin position="79"/>
        <end position="105"/>
    </location>
</feature>
<keyword evidence="5" id="KW-1185">Reference proteome</keyword>
<accession>A0ABX6TN34</accession>
<dbReference type="CDD" id="cd06257">
    <property type="entry name" value="DnaJ"/>
    <property type="match status" value="1"/>
</dbReference>
<protein>
    <submittedName>
        <fullName evidence="4">J domain-containing protein</fullName>
    </submittedName>
</protein>
<keyword evidence="1" id="KW-0143">Chaperone</keyword>
<dbReference type="InterPro" id="IPR036869">
    <property type="entry name" value="J_dom_sf"/>
</dbReference>
<evidence type="ECO:0000313" key="4">
    <source>
        <dbReference type="EMBL" id="QNR86988.1"/>
    </source>
</evidence>
<organism evidence="4 5">
    <name type="scientific">Pedobacter riviphilus</name>
    <dbReference type="NCBI Taxonomy" id="2766984"/>
    <lineage>
        <taxon>Bacteria</taxon>
        <taxon>Pseudomonadati</taxon>
        <taxon>Bacteroidota</taxon>
        <taxon>Sphingobacteriia</taxon>
        <taxon>Sphingobacteriales</taxon>
        <taxon>Sphingobacteriaceae</taxon>
        <taxon>Pedobacter</taxon>
    </lineage>
</organism>
<dbReference type="PANTHER" id="PTHR43096:SF52">
    <property type="entry name" value="DNAJ HOMOLOG 1, MITOCHONDRIAL-RELATED"/>
    <property type="match status" value="1"/>
</dbReference>
<dbReference type="Pfam" id="PF00226">
    <property type="entry name" value="DnaJ"/>
    <property type="match status" value="1"/>
</dbReference>
<dbReference type="PRINTS" id="PR00625">
    <property type="entry name" value="JDOMAIN"/>
</dbReference>
<evidence type="ECO:0000256" key="2">
    <source>
        <dbReference type="SAM" id="MobiDB-lite"/>
    </source>
</evidence>
<dbReference type="Proteomes" id="UP000516439">
    <property type="component" value="Chromosome"/>
</dbReference>
<dbReference type="SMART" id="SM00271">
    <property type="entry name" value="DnaJ"/>
    <property type="match status" value="1"/>
</dbReference>
<dbReference type="CDD" id="cd10747">
    <property type="entry name" value="DnaJ_C"/>
    <property type="match status" value="1"/>
</dbReference>
<dbReference type="Gene3D" id="1.10.287.110">
    <property type="entry name" value="DnaJ domain"/>
    <property type="match status" value="1"/>
</dbReference>
<dbReference type="InterPro" id="IPR001623">
    <property type="entry name" value="DnaJ_domain"/>
</dbReference>
<sequence>MDYIDYYKVLGVGKNATPDEIKKAYRKLARQHHPDLNPNDPAAGKLFQQINEANEVLSDPEKRKKYDQYGKDWKNAEQFEEARRQQQQQSAYSGSNPFGGQGGYYSSDDDGDFSDFFASMFGNQGRSRGGRQPHFKGQDLRATLQLNLSEAYTTHKQTFTVNGKNIRITIPAGVENGQEIKINGYGADGANGGPKGDLYITVEIKNNTAFIRKGNDLYLTVLLDLYKAILGGEEMIQTMSGKVKLNITPETQNGKKVRLKGKGFPVYKKEGAFGDLYITFDVQIPKNLTEREKELFGQLAKESKK</sequence>
<proteinExistence type="predicted"/>
<dbReference type="EMBL" id="CP061171">
    <property type="protein sequence ID" value="QNR86988.1"/>
    <property type="molecule type" value="Genomic_DNA"/>
</dbReference>
<evidence type="ECO:0000256" key="1">
    <source>
        <dbReference type="ARBA" id="ARBA00023186"/>
    </source>
</evidence>
<dbReference type="PANTHER" id="PTHR43096">
    <property type="entry name" value="DNAJ HOMOLOG 1, MITOCHONDRIAL-RELATED"/>
    <property type="match status" value="1"/>
</dbReference>
<gene>
    <name evidence="4" type="ORF">H9N25_11690</name>
</gene>
<evidence type="ECO:0000259" key="3">
    <source>
        <dbReference type="PROSITE" id="PS50076"/>
    </source>
</evidence>
<dbReference type="RefSeq" id="WP_190329007.1">
    <property type="nucleotide sequence ID" value="NZ_CP061171.1"/>
</dbReference>
<dbReference type="InterPro" id="IPR018253">
    <property type="entry name" value="DnaJ_domain_CS"/>
</dbReference>
<dbReference type="InterPro" id="IPR002939">
    <property type="entry name" value="DnaJ_C"/>
</dbReference>
<name>A0ABX6TN34_9SPHI</name>
<evidence type="ECO:0000313" key="5">
    <source>
        <dbReference type="Proteomes" id="UP000516439"/>
    </source>
</evidence>
<dbReference type="PROSITE" id="PS50076">
    <property type="entry name" value="DNAJ_2"/>
    <property type="match status" value="1"/>
</dbReference>
<dbReference type="SUPFAM" id="SSF46565">
    <property type="entry name" value="Chaperone J-domain"/>
    <property type="match status" value="1"/>
</dbReference>
<dbReference type="Pfam" id="PF01556">
    <property type="entry name" value="DnaJ_C"/>
    <property type="match status" value="1"/>
</dbReference>